<dbReference type="Pfam" id="PF07690">
    <property type="entry name" value="MFS_1"/>
    <property type="match status" value="1"/>
</dbReference>
<dbReference type="PROSITE" id="PS50850">
    <property type="entry name" value="MFS"/>
    <property type="match status" value="1"/>
</dbReference>
<accession>A0A6A6XUS5</accession>
<evidence type="ECO:0000313" key="10">
    <source>
        <dbReference type="Proteomes" id="UP000799757"/>
    </source>
</evidence>
<feature type="transmembrane region" description="Helical" evidence="7">
    <location>
        <begin position="171"/>
        <end position="192"/>
    </location>
</feature>
<dbReference type="Gene3D" id="1.20.1250.20">
    <property type="entry name" value="MFS general substrate transporter like domains"/>
    <property type="match status" value="2"/>
</dbReference>
<dbReference type="InterPro" id="IPR020846">
    <property type="entry name" value="MFS_dom"/>
</dbReference>
<dbReference type="PANTHER" id="PTHR43791">
    <property type="entry name" value="PERMEASE-RELATED"/>
    <property type="match status" value="1"/>
</dbReference>
<organism evidence="9 10">
    <name type="scientific">Melanomma pulvis-pyrius CBS 109.77</name>
    <dbReference type="NCBI Taxonomy" id="1314802"/>
    <lineage>
        <taxon>Eukaryota</taxon>
        <taxon>Fungi</taxon>
        <taxon>Dikarya</taxon>
        <taxon>Ascomycota</taxon>
        <taxon>Pezizomycotina</taxon>
        <taxon>Dothideomycetes</taxon>
        <taxon>Pleosporomycetidae</taxon>
        <taxon>Pleosporales</taxon>
        <taxon>Melanommataceae</taxon>
        <taxon>Melanomma</taxon>
    </lineage>
</organism>
<comment type="subcellular location">
    <subcellularLocation>
        <location evidence="1">Membrane</location>
        <topology evidence="1">Multi-pass membrane protein</topology>
    </subcellularLocation>
</comment>
<evidence type="ECO:0000256" key="4">
    <source>
        <dbReference type="ARBA" id="ARBA00022989"/>
    </source>
</evidence>
<keyword evidence="3 7" id="KW-0812">Transmembrane</keyword>
<evidence type="ECO:0000256" key="1">
    <source>
        <dbReference type="ARBA" id="ARBA00004141"/>
    </source>
</evidence>
<feature type="transmembrane region" description="Helical" evidence="7">
    <location>
        <begin position="400"/>
        <end position="420"/>
    </location>
</feature>
<sequence length="488" mass="53933">MVEEKGQPSLTEKLEVVNDTAGTSIDPEAEKKLLRKCDVHVLPPLFVLFLLAFLDRTNIGNARIQGLTVDLDMQKSDYNIALFVFFIPYILFEVPSNLVIKRLAPSTWLSLIMVLWVSFVGISTIGMGLIKTFEGLVAMRVLLGLFEAGLFPGCVYLISMYYKRYELQWRLTLFFAASIIAGGFGGLLAFAIAKMDGIAGYGGWRWIFLIEGLLTVVLGVVSKFFIPDWPETARFLTPAERDLLLARLTADTGAATMNRLDKPAFRRILRDPKIYLGTLAYFGIVNTGYAGSFFIPTIVRDMGYTAAAAQVRSIPIFVVATVTAVLAAWASDRLRHRYYFCMLGLAVSSIGYILLLCQTRLSVSVRYFALFLVVPGGYITQPITLVWLSNLVSGHYKRSVSSAMQVGFGNIGGIVASNVFLESEAPTYTTGYAVSLGMLGICAVACTMLFCFVGWENGRRERGERDGRLEEVDSDNLGDDHPGFRLTT</sequence>
<evidence type="ECO:0000313" key="9">
    <source>
        <dbReference type="EMBL" id="KAF2799504.1"/>
    </source>
</evidence>
<dbReference type="PANTHER" id="PTHR43791:SF52">
    <property type="entry name" value="TRANSPORTER, PUTATIVE (AFU_ORTHOLOGUE AFUA_1G11820)-RELATED"/>
    <property type="match status" value="1"/>
</dbReference>
<reference evidence="9" key="1">
    <citation type="journal article" date="2020" name="Stud. Mycol.">
        <title>101 Dothideomycetes genomes: a test case for predicting lifestyles and emergence of pathogens.</title>
        <authorList>
            <person name="Haridas S."/>
            <person name="Albert R."/>
            <person name="Binder M."/>
            <person name="Bloem J."/>
            <person name="Labutti K."/>
            <person name="Salamov A."/>
            <person name="Andreopoulos B."/>
            <person name="Baker S."/>
            <person name="Barry K."/>
            <person name="Bills G."/>
            <person name="Bluhm B."/>
            <person name="Cannon C."/>
            <person name="Castanera R."/>
            <person name="Culley D."/>
            <person name="Daum C."/>
            <person name="Ezra D."/>
            <person name="Gonzalez J."/>
            <person name="Henrissat B."/>
            <person name="Kuo A."/>
            <person name="Liang C."/>
            <person name="Lipzen A."/>
            <person name="Lutzoni F."/>
            <person name="Magnuson J."/>
            <person name="Mondo S."/>
            <person name="Nolan M."/>
            <person name="Ohm R."/>
            <person name="Pangilinan J."/>
            <person name="Park H.-J."/>
            <person name="Ramirez L."/>
            <person name="Alfaro M."/>
            <person name="Sun H."/>
            <person name="Tritt A."/>
            <person name="Yoshinaga Y."/>
            <person name="Zwiers L.-H."/>
            <person name="Turgeon B."/>
            <person name="Goodwin S."/>
            <person name="Spatafora J."/>
            <person name="Crous P."/>
            <person name="Grigoriev I."/>
        </authorList>
    </citation>
    <scope>NUCLEOTIDE SEQUENCE</scope>
    <source>
        <strain evidence="9">CBS 109.77</strain>
    </source>
</reference>
<feature type="region of interest" description="Disordered" evidence="6">
    <location>
        <begin position="463"/>
        <end position="488"/>
    </location>
</feature>
<keyword evidence="10" id="KW-1185">Reference proteome</keyword>
<name>A0A6A6XUS5_9PLEO</name>
<protein>
    <submittedName>
        <fullName evidence="9">MFS general substrate transporter</fullName>
    </submittedName>
</protein>
<evidence type="ECO:0000256" key="5">
    <source>
        <dbReference type="ARBA" id="ARBA00023136"/>
    </source>
</evidence>
<dbReference type="EMBL" id="MU001763">
    <property type="protein sequence ID" value="KAF2799504.1"/>
    <property type="molecule type" value="Genomic_DNA"/>
</dbReference>
<dbReference type="SUPFAM" id="SSF103473">
    <property type="entry name" value="MFS general substrate transporter"/>
    <property type="match status" value="1"/>
</dbReference>
<keyword evidence="2" id="KW-0813">Transport</keyword>
<feature type="non-terminal residue" evidence="9">
    <location>
        <position position="1"/>
    </location>
</feature>
<dbReference type="GO" id="GO:0022857">
    <property type="term" value="F:transmembrane transporter activity"/>
    <property type="evidence" value="ECO:0007669"/>
    <property type="project" value="InterPro"/>
</dbReference>
<dbReference type="InterPro" id="IPR011701">
    <property type="entry name" value="MFS"/>
</dbReference>
<dbReference type="FunFam" id="1.20.1250.20:FF:000034">
    <property type="entry name" value="MFS general substrate transporter"/>
    <property type="match status" value="1"/>
</dbReference>
<keyword evidence="5 7" id="KW-0472">Membrane</keyword>
<gene>
    <name evidence="9" type="ORF">K505DRAFT_413622</name>
</gene>
<feature type="transmembrane region" description="Helical" evidence="7">
    <location>
        <begin position="367"/>
        <end position="388"/>
    </location>
</feature>
<feature type="transmembrane region" description="Helical" evidence="7">
    <location>
        <begin position="338"/>
        <end position="355"/>
    </location>
</feature>
<feature type="transmembrane region" description="Helical" evidence="7">
    <location>
        <begin position="311"/>
        <end position="331"/>
    </location>
</feature>
<keyword evidence="4 7" id="KW-1133">Transmembrane helix</keyword>
<evidence type="ECO:0000256" key="3">
    <source>
        <dbReference type="ARBA" id="ARBA00022692"/>
    </source>
</evidence>
<feature type="transmembrane region" description="Helical" evidence="7">
    <location>
        <begin position="432"/>
        <end position="455"/>
    </location>
</feature>
<dbReference type="FunFam" id="1.20.1250.20:FF:000068">
    <property type="entry name" value="MFS general substrate transporter"/>
    <property type="match status" value="1"/>
</dbReference>
<proteinExistence type="predicted"/>
<feature type="transmembrane region" description="Helical" evidence="7">
    <location>
        <begin position="107"/>
        <end position="130"/>
    </location>
</feature>
<dbReference type="GO" id="GO:0016020">
    <property type="term" value="C:membrane"/>
    <property type="evidence" value="ECO:0007669"/>
    <property type="project" value="UniProtKB-SubCell"/>
</dbReference>
<dbReference type="AlphaFoldDB" id="A0A6A6XUS5"/>
<feature type="transmembrane region" description="Helical" evidence="7">
    <location>
        <begin position="204"/>
        <end position="226"/>
    </location>
</feature>
<evidence type="ECO:0000259" key="8">
    <source>
        <dbReference type="PROSITE" id="PS50850"/>
    </source>
</evidence>
<evidence type="ECO:0000256" key="7">
    <source>
        <dbReference type="SAM" id="Phobius"/>
    </source>
</evidence>
<feature type="transmembrane region" description="Helical" evidence="7">
    <location>
        <begin position="136"/>
        <end position="159"/>
    </location>
</feature>
<feature type="transmembrane region" description="Helical" evidence="7">
    <location>
        <begin position="274"/>
        <end position="299"/>
    </location>
</feature>
<evidence type="ECO:0000256" key="2">
    <source>
        <dbReference type="ARBA" id="ARBA00022448"/>
    </source>
</evidence>
<dbReference type="InterPro" id="IPR036259">
    <property type="entry name" value="MFS_trans_sf"/>
</dbReference>
<feature type="compositionally biased region" description="Basic and acidic residues" evidence="6">
    <location>
        <begin position="478"/>
        <end position="488"/>
    </location>
</feature>
<feature type="transmembrane region" description="Helical" evidence="7">
    <location>
        <begin position="79"/>
        <end position="100"/>
    </location>
</feature>
<feature type="domain" description="Major facilitator superfamily (MFS) profile" evidence="8">
    <location>
        <begin position="41"/>
        <end position="458"/>
    </location>
</feature>
<dbReference type="OrthoDB" id="19923at2759"/>
<dbReference type="Proteomes" id="UP000799757">
    <property type="component" value="Unassembled WGS sequence"/>
</dbReference>
<evidence type="ECO:0000256" key="6">
    <source>
        <dbReference type="SAM" id="MobiDB-lite"/>
    </source>
</evidence>